<dbReference type="Proteomes" id="UP000663918">
    <property type="component" value="Chromosome"/>
</dbReference>
<evidence type="ECO:0000313" key="2">
    <source>
        <dbReference type="EMBL" id="QTC91359.1"/>
    </source>
</evidence>
<gene>
    <name evidence="2" type="ORF">IFJ75_19555</name>
</gene>
<organism evidence="2 3">
    <name type="scientific">Brevundimonas goettingensis</name>
    <dbReference type="NCBI Taxonomy" id="2774190"/>
    <lineage>
        <taxon>Bacteria</taxon>
        <taxon>Pseudomonadati</taxon>
        <taxon>Pseudomonadota</taxon>
        <taxon>Alphaproteobacteria</taxon>
        <taxon>Caulobacterales</taxon>
        <taxon>Caulobacteraceae</taxon>
        <taxon>Brevundimonas</taxon>
    </lineage>
</organism>
<evidence type="ECO:0000256" key="1">
    <source>
        <dbReference type="SAM" id="SignalP"/>
    </source>
</evidence>
<feature type="signal peptide" evidence="1">
    <location>
        <begin position="1"/>
        <end position="21"/>
    </location>
</feature>
<dbReference type="AlphaFoldDB" id="A0A975GW47"/>
<protein>
    <submittedName>
        <fullName evidence="2">Cell wall hydrolase</fullName>
    </submittedName>
</protein>
<dbReference type="GO" id="GO:0016787">
    <property type="term" value="F:hydrolase activity"/>
    <property type="evidence" value="ECO:0007669"/>
    <property type="project" value="UniProtKB-KW"/>
</dbReference>
<reference evidence="2" key="1">
    <citation type="submission" date="2020-09" db="EMBL/GenBank/DDBJ databases">
        <title>Brevundimonas sp. LVF2 isolated from a puddle in Goettingen, Germany.</title>
        <authorList>
            <person name="Friedrich I."/>
            <person name="Klassen A."/>
            <person name="Hannes N."/>
            <person name="Schneider D."/>
            <person name="Hertel R."/>
            <person name="Daniel R."/>
        </authorList>
    </citation>
    <scope>NUCLEOTIDE SEQUENCE</scope>
    <source>
        <strain evidence="2">LVF2</strain>
    </source>
</reference>
<sequence>MKRTAPVLLAVATLLAGPVLAQSTAPVDNVDALLGASAQTSAQTPARPAQVPNPASATALELKGETNAPAPDSEQNPVEVSITQRLNAQVAERNELADQTDHTNQAAYAEAVHEYTEQKADVEAETERQAIDAQINAQSRAEYDADQEARYQKAMADWRATVAACDRGDTARCNAGSMPARPGSPPPVN</sequence>
<evidence type="ECO:0000313" key="3">
    <source>
        <dbReference type="Proteomes" id="UP000663918"/>
    </source>
</evidence>
<dbReference type="EMBL" id="CP062222">
    <property type="protein sequence ID" value="QTC91359.1"/>
    <property type="molecule type" value="Genomic_DNA"/>
</dbReference>
<name>A0A975GW47_9CAUL</name>
<accession>A0A975GW47</accession>
<keyword evidence="3" id="KW-1185">Reference proteome</keyword>
<dbReference type="KEGG" id="bgoe:IFJ75_19555"/>
<keyword evidence="2" id="KW-0378">Hydrolase</keyword>
<proteinExistence type="predicted"/>
<feature type="chain" id="PRO_5036893553" evidence="1">
    <location>
        <begin position="22"/>
        <end position="189"/>
    </location>
</feature>
<keyword evidence="1" id="KW-0732">Signal</keyword>
<dbReference type="RefSeq" id="WP_207870534.1">
    <property type="nucleotide sequence ID" value="NZ_CP062222.1"/>
</dbReference>